<dbReference type="Gene3D" id="1.10.510.10">
    <property type="entry name" value="Transferase(Phosphotransferase) domain 1"/>
    <property type="match status" value="1"/>
</dbReference>
<evidence type="ECO:0000256" key="11">
    <source>
        <dbReference type="RuleBase" id="RU000304"/>
    </source>
</evidence>
<evidence type="ECO:0000256" key="3">
    <source>
        <dbReference type="ARBA" id="ARBA00022527"/>
    </source>
</evidence>
<evidence type="ECO:0000313" key="14">
    <source>
        <dbReference type="Proteomes" id="UP000192578"/>
    </source>
</evidence>
<evidence type="ECO:0000259" key="12">
    <source>
        <dbReference type="PROSITE" id="PS50011"/>
    </source>
</evidence>
<dbReference type="PROSITE" id="PS00108">
    <property type="entry name" value="PROTEIN_KINASE_ST"/>
    <property type="match status" value="1"/>
</dbReference>
<dbReference type="OrthoDB" id="548217at2759"/>
<accession>A0A1W0WA82</accession>
<proteinExistence type="inferred from homology"/>
<sequence length="422" mass="47740">MESATTHCATVKVATQCCYSKLIGRFDSITKIGQGSYGTVFKCRDSQTDTIVAVKRFLETDEQSHIRKIAYREIRILKKLRHPHIVTLLEVFRRRKRLHLVFEYCDRTLLDELQRTKFGLPEKDAQRVIAELLQAVEAVHQHRCLHRDIKPENILLTTSGQVKLCDFGFARSIAETNTENDYYTDYVATRWYRAPELLTDRPVYGSGVDIWAVGCVFFECLTRVPLLPGTSDIDQRYLIEAMFGDRTEAKSPTLTDKLRRYGSTSSDAQSLLTQMLRTDPSERPTAKSLLQESYFLRKNIGVEEPEPISTKTSNEIPALSESPIASVASANETKIPLPTVEVAVSDAQSQPSEVVNASRVVEPLRTLFKPREHAKLPKISFEVLRSVKSLELDVGDATRKANAKVYALRRSLSKPNFLPTIC</sequence>
<dbReference type="GO" id="GO:0005524">
    <property type="term" value="F:ATP binding"/>
    <property type="evidence" value="ECO:0007669"/>
    <property type="project" value="UniProtKB-UniRule"/>
</dbReference>
<evidence type="ECO:0000313" key="13">
    <source>
        <dbReference type="EMBL" id="OQV12126.1"/>
    </source>
</evidence>
<evidence type="ECO:0000256" key="1">
    <source>
        <dbReference type="ARBA" id="ARBA00006485"/>
    </source>
</evidence>
<keyword evidence="3 11" id="KW-0723">Serine/threonine-protein kinase</keyword>
<feature type="domain" description="Protein kinase" evidence="12">
    <location>
        <begin position="26"/>
        <end position="295"/>
    </location>
</feature>
<evidence type="ECO:0000256" key="4">
    <source>
        <dbReference type="ARBA" id="ARBA00022679"/>
    </source>
</evidence>
<comment type="catalytic activity">
    <reaction evidence="8">
        <text>L-threonyl-[protein] + ATP = O-phospho-L-threonyl-[protein] + ADP + H(+)</text>
        <dbReference type="Rhea" id="RHEA:46608"/>
        <dbReference type="Rhea" id="RHEA-COMP:11060"/>
        <dbReference type="Rhea" id="RHEA-COMP:11605"/>
        <dbReference type="ChEBI" id="CHEBI:15378"/>
        <dbReference type="ChEBI" id="CHEBI:30013"/>
        <dbReference type="ChEBI" id="CHEBI:30616"/>
        <dbReference type="ChEBI" id="CHEBI:61977"/>
        <dbReference type="ChEBI" id="CHEBI:456216"/>
        <dbReference type="EC" id="2.7.11.22"/>
    </reaction>
</comment>
<dbReference type="InterPro" id="IPR008271">
    <property type="entry name" value="Ser/Thr_kinase_AS"/>
</dbReference>
<evidence type="ECO:0000256" key="8">
    <source>
        <dbReference type="ARBA" id="ARBA00047811"/>
    </source>
</evidence>
<evidence type="ECO:0000256" key="2">
    <source>
        <dbReference type="ARBA" id="ARBA00012425"/>
    </source>
</evidence>
<comment type="catalytic activity">
    <reaction evidence="9">
        <text>L-seryl-[protein] + ATP = O-phospho-L-seryl-[protein] + ADP + H(+)</text>
        <dbReference type="Rhea" id="RHEA:17989"/>
        <dbReference type="Rhea" id="RHEA-COMP:9863"/>
        <dbReference type="Rhea" id="RHEA-COMP:11604"/>
        <dbReference type="ChEBI" id="CHEBI:15378"/>
        <dbReference type="ChEBI" id="CHEBI:29999"/>
        <dbReference type="ChEBI" id="CHEBI:30616"/>
        <dbReference type="ChEBI" id="CHEBI:83421"/>
        <dbReference type="ChEBI" id="CHEBI:456216"/>
        <dbReference type="EC" id="2.7.11.22"/>
    </reaction>
</comment>
<dbReference type="InterPro" id="IPR000719">
    <property type="entry name" value="Prot_kinase_dom"/>
</dbReference>
<dbReference type="PANTHER" id="PTHR24056">
    <property type="entry name" value="CELL DIVISION PROTEIN KINASE"/>
    <property type="match status" value="1"/>
</dbReference>
<keyword evidence="7 10" id="KW-0067">ATP-binding</keyword>
<evidence type="ECO:0000256" key="9">
    <source>
        <dbReference type="ARBA" id="ARBA00048367"/>
    </source>
</evidence>
<dbReference type="Gene3D" id="3.30.200.20">
    <property type="entry name" value="Phosphorylase Kinase, domain 1"/>
    <property type="match status" value="1"/>
</dbReference>
<dbReference type="FunFam" id="3.30.200.20:FF:000049">
    <property type="entry name" value="cyclin-dependent kinase-like 1 isoform X1"/>
    <property type="match status" value="1"/>
</dbReference>
<keyword evidence="6 13" id="KW-0418">Kinase</keyword>
<dbReference type="PROSITE" id="PS00107">
    <property type="entry name" value="PROTEIN_KINASE_ATP"/>
    <property type="match status" value="1"/>
</dbReference>
<dbReference type="EC" id="2.7.11.22" evidence="2"/>
<evidence type="ECO:0000256" key="7">
    <source>
        <dbReference type="ARBA" id="ARBA00022840"/>
    </source>
</evidence>
<keyword evidence="4" id="KW-0808">Transferase</keyword>
<comment type="similarity">
    <text evidence="1">Belongs to the protein kinase superfamily. CMGC Ser/Thr protein kinase family. CDC2/CDKX subfamily.</text>
</comment>
<dbReference type="PANTHER" id="PTHR24056:SF400">
    <property type="entry name" value="KINASE, PUTATIVE-RELATED"/>
    <property type="match status" value="1"/>
</dbReference>
<dbReference type="SMART" id="SM00220">
    <property type="entry name" value="S_TKc"/>
    <property type="match status" value="1"/>
</dbReference>
<dbReference type="GO" id="GO:0004693">
    <property type="term" value="F:cyclin-dependent protein serine/threonine kinase activity"/>
    <property type="evidence" value="ECO:0007669"/>
    <property type="project" value="UniProtKB-EC"/>
</dbReference>
<evidence type="ECO:0000256" key="5">
    <source>
        <dbReference type="ARBA" id="ARBA00022741"/>
    </source>
</evidence>
<dbReference type="AlphaFoldDB" id="A0A1W0WA82"/>
<protein>
    <recommendedName>
        <fullName evidence="2">cyclin-dependent kinase</fullName>
        <ecNumber evidence="2">2.7.11.22</ecNumber>
    </recommendedName>
</protein>
<organism evidence="13 14">
    <name type="scientific">Hypsibius exemplaris</name>
    <name type="common">Freshwater tardigrade</name>
    <dbReference type="NCBI Taxonomy" id="2072580"/>
    <lineage>
        <taxon>Eukaryota</taxon>
        <taxon>Metazoa</taxon>
        <taxon>Ecdysozoa</taxon>
        <taxon>Tardigrada</taxon>
        <taxon>Eutardigrada</taxon>
        <taxon>Parachela</taxon>
        <taxon>Hypsibioidea</taxon>
        <taxon>Hypsibiidae</taxon>
        <taxon>Hypsibius</taxon>
    </lineage>
</organism>
<evidence type="ECO:0000256" key="6">
    <source>
        <dbReference type="ARBA" id="ARBA00022777"/>
    </source>
</evidence>
<comment type="caution">
    <text evidence="13">The sequence shown here is derived from an EMBL/GenBank/DDBJ whole genome shotgun (WGS) entry which is preliminary data.</text>
</comment>
<name>A0A1W0WA82_HYPEX</name>
<dbReference type="InterPro" id="IPR011009">
    <property type="entry name" value="Kinase-like_dom_sf"/>
</dbReference>
<evidence type="ECO:0000256" key="10">
    <source>
        <dbReference type="PROSITE-ProRule" id="PRU10141"/>
    </source>
</evidence>
<keyword evidence="5 10" id="KW-0547">Nucleotide-binding</keyword>
<feature type="binding site" evidence="10">
    <location>
        <position position="55"/>
    </location>
    <ligand>
        <name>ATP</name>
        <dbReference type="ChEBI" id="CHEBI:30616"/>
    </ligand>
</feature>
<dbReference type="EMBL" id="MTYJ01000153">
    <property type="protein sequence ID" value="OQV12126.1"/>
    <property type="molecule type" value="Genomic_DNA"/>
</dbReference>
<dbReference type="Proteomes" id="UP000192578">
    <property type="component" value="Unassembled WGS sequence"/>
</dbReference>
<keyword evidence="14" id="KW-1185">Reference proteome</keyword>
<reference evidence="14" key="1">
    <citation type="submission" date="2017-01" db="EMBL/GenBank/DDBJ databases">
        <title>Comparative genomics of anhydrobiosis in the tardigrade Hypsibius dujardini.</title>
        <authorList>
            <person name="Yoshida Y."/>
            <person name="Koutsovoulos G."/>
            <person name="Laetsch D."/>
            <person name="Stevens L."/>
            <person name="Kumar S."/>
            <person name="Horikawa D."/>
            <person name="Ishino K."/>
            <person name="Komine S."/>
            <person name="Tomita M."/>
            <person name="Blaxter M."/>
            <person name="Arakawa K."/>
        </authorList>
    </citation>
    <scope>NUCLEOTIDE SEQUENCE [LARGE SCALE GENOMIC DNA]</scope>
    <source>
        <strain evidence="14">Z151</strain>
    </source>
</reference>
<dbReference type="InterPro" id="IPR017441">
    <property type="entry name" value="Protein_kinase_ATP_BS"/>
</dbReference>
<dbReference type="InterPro" id="IPR050108">
    <property type="entry name" value="CDK"/>
</dbReference>
<gene>
    <name evidence="13" type="ORF">BV898_13605</name>
</gene>
<dbReference type="GO" id="GO:0005634">
    <property type="term" value="C:nucleus"/>
    <property type="evidence" value="ECO:0007669"/>
    <property type="project" value="TreeGrafter"/>
</dbReference>
<dbReference type="Pfam" id="PF00069">
    <property type="entry name" value="Pkinase"/>
    <property type="match status" value="1"/>
</dbReference>
<dbReference type="SUPFAM" id="SSF56112">
    <property type="entry name" value="Protein kinase-like (PK-like)"/>
    <property type="match status" value="1"/>
</dbReference>
<dbReference type="PROSITE" id="PS50011">
    <property type="entry name" value="PROTEIN_KINASE_DOM"/>
    <property type="match status" value="1"/>
</dbReference>
<dbReference type="FunFam" id="1.10.510.10:FF:000624">
    <property type="entry name" value="Mitogen-activated protein kinase"/>
    <property type="match status" value="1"/>
</dbReference>